<dbReference type="Proteomes" id="UP000823886">
    <property type="component" value="Unassembled WGS sequence"/>
</dbReference>
<dbReference type="PANTHER" id="PTHR34704:SF1">
    <property type="entry name" value="ATPASE"/>
    <property type="match status" value="1"/>
</dbReference>
<sequence>MFLDKGNILLNLNQSAGLPGVRTVSLYSREGMGKSRLLKEFSAGNRTLYLKAAPVLYEENFILLRDTCARRLHADFLAAKTFSELLRMLAKQAQSQPLTVILDDFQYLLSGNRRFPALFASLEKKYGRSSQLLFILCKPISQYEKEASKEQNALRLCPFTFFELRRLYPDLPLKEQLLLYSITGGIPGYLRQFPSSCSVTDRIRELFFTEAGIFYRFPTGYTREYYSSSAVIRTILLSIGDSQRKLQEICDRTGLTPSAAGSLLTSLSLRGLVKRRIPVTEDSGSRRTLYEICDPVFRFWYRFVYPHLSEIESGLGEEIFKELVLPELENYQKPFFEKICREFLVLWNQAGQAPFPLSHPGMWWGQHPTKKRTESVSIAAVHEDQILLGTCFWTDQWIDIDALYRLQKHASLFPHSRKWYVLFAKSDFVSGFEAISGDHVRVFSLEKMCRLAEEYSSQS</sequence>
<dbReference type="Gene3D" id="3.40.50.300">
    <property type="entry name" value="P-loop containing nucleotide triphosphate hydrolases"/>
    <property type="match status" value="1"/>
</dbReference>
<comment type="caution">
    <text evidence="2">The sequence shown here is derived from an EMBL/GenBank/DDBJ whole genome shotgun (WGS) entry which is preliminary data.</text>
</comment>
<feature type="domain" description="DUF234" evidence="1">
    <location>
        <begin position="300"/>
        <end position="395"/>
    </location>
</feature>
<accession>A0A9D2TAD0</accession>
<dbReference type="SUPFAM" id="SSF52540">
    <property type="entry name" value="P-loop containing nucleoside triphosphate hydrolases"/>
    <property type="match status" value="1"/>
</dbReference>
<dbReference type="EMBL" id="DWVZ01000079">
    <property type="protein sequence ID" value="HJC63175.1"/>
    <property type="molecule type" value="Genomic_DNA"/>
</dbReference>
<organism evidence="2 3">
    <name type="scientific">Candidatus Blautia merdavium</name>
    <dbReference type="NCBI Taxonomy" id="2838494"/>
    <lineage>
        <taxon>Bacteria</taxon>
        <taxon>Bacillati</taxon>
        <taxon>Bacillota</taxon>
        <taxon>Clostridia</taxon>
        <taxon>Lachnospirales</taxon>
        <taxon>Lachnospiraceae</taxon>
        <taxon>Blautia</taxon>
    </lineage>
</organism>
<proteinExistence type="predicted"/>
<reference evidence="2" key="1">
    <citation type="journal article" date="2021" name="PeerJ">
        <title>Extensive microbial diversity within the chicken gut microbiome revealed by metagenomics and culture.</title>
        <authorList>
            <person name="Gilroy R."/>
            <person name="Ravi A."/>
            <person name="Getino M."/>
            <person name="Pursley I."/>
            <person name="Horton D.L."/>
            <person name="Alikhan N.F."/>
            <person name="Baker D."/>
            <person name="Gharbi K."/>
            <person name="Hall N."/>
            <person name="Watson M."/>
            <person name="Adriaenssens E.M."/>
            <person name="Foster-Nyarko E."/>
            <person name="Jarju S."/>
            <person name="Secka A."/>
            <person name="Antonio M."/>
            <person name="Oren A."/>
            <person name="Chaudhuri R.R."/>
            <person name="La Ragione R."/>
            <person name="Hildebrand F."/>
            <person name="Pallen M.J."/>
        </authorList>
    </citation>
    <scope>NUCLEOTIDE SEQUENCE</scope>
    <source>
        <strain evidence="2">ChiBcec2-3848</strain>
    </source>
</reference>
<evidence type="ECO:0000313" key="2">
    <source>
        <dbReference type="EMBL" id="HJC63175.1"/>
    </source>
</evidence>
<dbReference type="SUPFAM" id="SSF46785">
    <property type="entry name" value="Winged helix' DNA-binding domain"/>
    <property type="match status" value="1"/>
</dbReference>
<evidence type="ECO:0000313" key="3">
    <source>
        <dbReference type="Proteomes" id="UP000823886"/>
    </source>
</evidence>
<dbReference type="Pfam" id="PF03008">
    <property type="entry name" value="DUF234"/>
    <property type="match status" value="1"/>
</dbReference>
<gene>
    <name evidence="2" type="ORF">H9753_06100</name>
</gene>
<name>A0A9D2TAD0_9FIRM</name>
<evidence type="ECO:0000259" key="1">
    <source>
        <dbReference type="Pfam" id="PF03008"/>
    </source>
</evidence>
<dbReference type="PANTHER" id="PTHR34704">
    <property type="entry name" value="ATPASE"/>
    <property type="match status" value="1"/>
</dbReference>
<reference evidence="2" key="2">
    <citation type="submission" date="2021-04" db="EMBL/GenBank/DDBJ databases">
        <authorList>
            <person name="Gilroy R."/>
        </authorList>
    </citation>
    <scope>NUCLEOTIDE SEQUENCE</scope>
    <source>
        <strain evidence="2">ChiBcec2-3848</strain>
    </source>
</reference>
<dbReference type="InterPro" id="IPR027417">
    <property type="entry name" value="P-loop_NTPase"/>
</dbReference>
<dbReference type="AlphaFoldDB" id="A0A9D2TAD0"/>
<dbReference type="InterPro" id="IPR004256">
    <property type="entry name" value="DUF234"/>
</dbReference>
<protein>
    <submittedName>
        <fullName evidence="2">DUF234 domain-containing protein</fullName>
    </submittedName>
</protein>
<dbReference type="InterPro" id="IPR036390">
    <property type="entry name" value="WH_DNA-bd_sf"/>
</dbReference>